<comment type="caution">
    <text evidence="7">The sequence shown here is derived from an EMBL/GenBank/DDBJ whole genome shotgun (WGS) entry which is preliminary data.</text>
</comment>
<dbReference type="SUPFAM" id="SSF50156">
    <property type="entry name" value="PDZ domain-like"/>
    <property type="match status" value="1"/>
</dbReference>
<name>A0A502FF39_9SPHN</name>
<comment type="similarity">
    <text evidence="1">Belongs to the peptidase S1C family.</text>
</comment>
<keyword evidence="4" id="KW-0720">Serine protease</keyword>
<dbReference type="Pfam" id="PF13365">
    <property type="entry name" value="Trypsin_2"/>
    <property type="match status" value="1"/>
</dbReference>
<feature type="region of interest" description="Disordered" evidence="5">
    <location>
        <begin position="376"/>
        <end position="401"/>
    </location>
</feature>
<dbReference type="InterPro" id="IPR001478">
    <property type="entry name" value="PDZ"/>
</dbReference>
<dbReference type="PRINTS" id="PR00834">
    <property type="entry name" value="PROTEASES2C"/>
</dbReference>
<dbReference type="InterPro" id="IPR036034">
    <property type="entry name" value="PDZ_sf"/>
</dbReference>
<dbReference type="InterPro" id="IPR009003">
    <property type="entry name" value="Peptidase_S1_PA"/>
</dbReference>
<evidence type="ECO:0000313" key="7">
    <source>
        <dbReference type="EMBL" id="TPG48035.1"/>
    </source>
</evidence>
<protein>
    <submittedName>
        <fullName evidence="7">PDZ domain-containing protein</fullName>
    </submittedName>
</protein>
<evidence type="ECO:0000256" key="4">
    <source>
        <dbReference type="ARBA" id="ARBA00022825"/>
    </source>
</evidence>
<dbReference type="Proteomes" id="UP000319931">
    <property type="component" value="Unassembled WGS sequence"/>
</dbReference>
<dbReference type="PROSITE" id="PS50106">
    <property type="entry name" value="PDZ"/>
    <property type="match status" value="1"/>
</dbReference>
<keyword evidence="3" id="KW-0378">Hydrolase</keyword>
<dbReference type="InterPro" id="IPR001940">
    <property type="entry name" value="Peptidase_S1C"/>
</dbReference>
<feature type="region of interest" description="Disordered" evidence="5">
    <location>
        <begin position="82"/>
        <end position="108"/>
    </location>
</feature>
<evidence type="ECO:0000256" key="2">
    <source>
        <dbReference type="ARBA" id="ARBA00022670"/>
    </source>
</evidence>
<evidence type="ECO:0000313" key="8">
    <source>
        <dbReference type="Proteomes" id="UP000319931"/>
    </source>
</evidence>
<evidence type="ECO:0000259" key="6">
    <source>
        <dbReference type="PROSITE" id="PS50106"/>
    </source>
</evidence>
<dbReference type="GO" id="GO:0006508">
    <property type="term" value="P:proteolysis"/>
    <property type="evidence" value="ECO:0007669"/>
    <property type="project" value="UniProtKB-KW"/>
</dbReference>
<accession>A0A502FF39</accession>
<evidence type="ECO:0000256" key="1">
    <source>
        <dbReference type="ARBA" id="ARBA00010541"/>
    </source>
</evidence>
<sequence length="401" mass="40615">MTADRKRKLMIGTAAVALLGLLALTGYLASVLWPRVVVVEQRSVAKPSGAVGGRPGLQDFDDLVAAACPAVVSIVPVEEAQPGRDDTVARKTASASPGGGAAEAVAPSSAPADPASGFLIAADGTVVAASASLGEATAFTVRLTDGRALAAKRTADDLATGLALLHVSGDDLPFVRFATTSFPRAAQWLVAVESPAARGCIAQVSAVEADSLALAKPNANYLALRPDLDAVATGAPLFNAEGRVVGIAGLGLGRDADLAKGSARYALPAGLAQRRIDAMARGTAAIGALGAIADDLTPALAVRLGAAEDRRGVYVALVMSGSPAERAGLRVGDIVISRDGQPISRARDFDQSRFANNTAIALAIDRGGTAITLSLAPPPQPDDRAIKTGKTAGLQSARRSR</sequence>
<dbReference type="SUPFAM" id="SSF50494">
    <property type="entry name" value="Trypsin-like serine proteases"/>
    <property type="match status" value="1"/>
</dbReference>
<proteinExistence type="inferred from homology"/>
<gene>
    <name evidence="7" type="ORF">EAH76_21705</name>
</gene>
<dbReference type="SMART" id="SM00228">
    <property type="entry name" value="PDZ"/>
    <property type="match status" value="1"/>
</dbReference>
<dbReference type="PANTHER" id="PTHR22939">
    <property type="entry name" value="SERINE PROTEASE FAMILY S1C HTRA-RELATED"/>
    <property type="match status" value="1"/>
</dbReference>
<reference evidence="7 8" key="1">
    <citation type="journal article" date="2019" name="Environ. Microbiol.">
        <title>Species interactions and distinct microbial communities in high Arctic permafrost affected cryosols are associated with the CH4 and CO2 gas fluxes.</title>
        <authorList>
            <person name="Altshuler I."/>
            <person name="Hamel J."/>
            <person name="Turney S."/>
            <person name="Magnuson E."/>
            <person name="Levesque R."/>
            <person name="Greer C."/>
            <person name="Whyte L.G."/>
        </authorList>
    </citation>
    <scope>NUCLEOTIDE SEQUENCE [LARGE SCALE GENOMIC DNA]</scope>
    <source>
        <strain evidence="7 8">E6.1</strain>
    </source>
</reference>
<dbReference type="AlphaFoldDB" id="A0A502FF39"/>
<keyword evidence="8" id="KW-1185">Reference proteome</keyword>
<dbReference type="GO" id="GO:0004252">
    <property type="term" value="F:serine-type endopeptidase activity"/>
    <property type="evidence" value="ECO:0007669"/>
    <property type="project" value="InterPro"/>
</dbReference>
<keyword evidence="2" id="KW-0645">Protease</keyword>
<dbReference type="Gene3D" id="2.30.42.10">
    <property type="match status" value="1"/>
</dbReference>
<evidence type="ECO:0000256" key="3">
    <source>
        <dbReference type="ARBA" id="ARBA00022801"/>
    </source>
</evidence>
<evidence type="ECO:0000256" key="5">
    <source>
        <dbReference type="SAM" id="MobiDB-lite"/>
    </source>
</evidence>
<dbReference type="PANTHER" id="PTHR22939:SF129">
    <property type="entry name" value="SERINE PROTEASE HTRA2, MITOCHONDRIAL"/>
    <property type="match status" value="1"/>
</dbReference>
<feature type="domain" description="PDZ" evidence="6">
    <location>
        <begin position="300"/>
        <end position="379"/>
    </location>
</feature>
<dbReference type="EMBL" id="RCZC01000010">
    <property type="protein sequence ID" value="TPG48035.1"/>
    <property type="molecule type" value="Genomic_DNA"/>
</dbReference>
<dbReference type="InterPro" id="IPR041489">
    <property type="entry name" value="PDZ_6"/>
</dbReference>
<dbReference type="Pfam" id="PF17820">
    <property type="entry name" value="PDZ_6"/>
    <property type="match status" value="1"/>
</dbReference>
<organism evidence="7 8">
    <name type="scientific">Sphingomonas glacialis</name>
    <dbReference type="NCBI Taxonomy" id="658225"/>
    <lineage>
        <taxon>Bacteria</taxon>
        <taxon>Pseudomonadati</taxon>
        <taxon>Pseudomonadota</taxon>
        <taxon>Alphaproteobacteria</taxon>
        <taxon>Sphingomonadales</taxon>
        <taxon>Sphingomonadaceae</taxon>
        <taxon>Sphingomonas</taxon>
    </lineage>
</organism>
<dbReference type="Gene3D" id="2.40.10.120">
    <property type="match status" value="1"/>
</dbReference>